<reference evidence="2" key="1">
    <citation type="submission" date="2022-01" db="EMBL/GenBank/DDBJ databases">
        <title>PSI-footprinting approach for the identification of protein synthesis inhibitor producers.</title>
        <authorList>
            <person name="Handel F."/>
            <person name="Kulik A."/>
            <person name="Wex K.W."/>
            <person name="Berscheid A."/>
            <person name="Saur J.S."/>
            <person name="Winkler A."/>
            <person name="Wibberg D."/>
            <person name="Kalinowski J."/>
            <person name="Broetz-Oesterhelt H."/>
            <person name="Mast Y."/>
        </authorList>
    </citation>
    <scope>NUCLEOTIDE SEQUENCE</scope>
    <source>
        <strain evidence="2">KNN 49.3e</strain>
    </source>
</reference>
<sequence>MPSRVDGPALGDIQLLLDLGPWANHTDEGVATPARQSDPPVPVGPRIGGGPAAWRITVRG</sequence>
<evidence type="ECO:0000313" key="2">
    <source>
        <dbReference type="EMBL" id="UQS25316.1"/>
    </source>
</evidence>
<gene>
    <name evidence="2" type="ORF">L1857_22155</name>
</gene>
<keyword evidence="3" id="KW-1185">Reference proteome</keyword>
<accession>A0ABY4NYZ2</accession>
<protein>
    <submittedName>
        <fullName evidence="2">Uncharacterized protein</fullName>
    </submittedName>
</protein>
<name>A0ABY4NYZ2_9PSEU</name>
<organism evidence="2 3">
    <name type="scientific">Amycolatopsis thermalba</name>
    <dbReference type="NCBI Taxonomy" id="944492"/>
    <lineage>
        <taxon>Bacteria</taxon>
        <taxon>Bacillati</taxon>
        <taxon>Actinomycetota</taxon>
        <taxon>Actinomycetes</taxon>
        <taxon>Pseudonocardiales</taxon>
        <taxon>Pseudonocardiaceae</taxon>
        <taxon>Amycolatopsis</taxon>
    </lineage>
</organism>
<proteinExistence type="predicted"/>
<dbReference type="EMBL" id="CP091196">
    <property type="protein sequence ID" value="UQS25316.1"/>
    <property type="molecule type" value="Genomic_DNA"/>
</dbReference>
<evidence type="ECO:0000313" key="3">
    <source>
        <dbReference type="Proteomes" id="UP000830158"/>
    </source>
</evidence>
<evidence type="ECO:0000256" key="1">
    <source>
        <dbReference type="SAM" id="MobiDB-lite"/>
    </source>
</evidence>
<dbReference type="Proteomes" id="UP000830158">
    <property type="component" value="Chromosome"/>
</dbReference>
<dbReference type="RefSeq" id="WP_116110557.1">
    <property type="nucleotide sequence ID" value="NZ_CP091196.1"/>
</dbReference>
<feature type="region of interest" description="Disordered" evidence="1">
    <location>
        <begin position="24"/>
        <end position="60"/>
    </location>
</feature>